<dbReference type="NCBIfam" id="TIGR01197">
    <property type="entry name" value="nramp"/>
    <property type="match status" value="1"/>
</dbReference>
<dbReference type="Pfam" id="PF01566">
    <property type="entry name" value="Nramp"/>
    <property type="match status" value="1"/>
</dbReference>
<feature type="transmembrane region" description="Helical" evidence="6">
    <location>
        <begin position="392"/>
        <end position="414"/>
    </location>
</feature>
<dbReference type="NCBIfam" id="NF037982">
    <property type="entry name" value="Nramp_1"/>
    <property type="match status" value="1"/>
</dbReference>
<feature type="transmembrane region" description="Helical" evidence="6">
    <location>
        <begin position="331"/>
        <end position="350"/>
    </location>
</feature>
<proteinExistence type="inferred from homology"/>
<feature type="transmembrane region" description="Helical" evidence="6">
    <location>
        <begin position="242"/>
        <end position="264"/>
    </location>
</feature>
<evidence type="ECO:0000256" key="4">
    <source>
        <dbReference type="ARBA" id="ARBA00022989"/>
    </source>
</evidence>
<dbReference type="Proteomes" id="UP000176568">
    <property type="component" value="Unassembled WGS sequence"/>
</dbReference>
<feature type="transmembrane region" description="Helical" evidence="6">
    <location>
        <begin position="87"/>
        <end position="109"/>
    </location>
</feature>
<dbReference type="PANTHER" id="PTHR11706">
    <property type="entry name" value="SOLUTE CARRIER PROTEIN FAMILY 11 MEMBER"/>
    <property type="match status" value="1"/>
</dbReference>
<dbReference type="GO" id="GO:0005384">
    <property type="term" value="F:manganese ion transmembrane transporter activity"/>
    <property type="evidence" value="ECO:0007669"/>
    <property type="project" value="TreeGrafter"/>
</dbReference>
<comment type="function">
    <text evidence="6">H(+)-stimulated, divalent metal cation uptake system.</text>
</comment>
<keyword evidence="4 6" id="KW-1133">Transmembrane helix</keyword>
<dbReference type="STRING" id="1797247.A2419_03405"/>
<evidence type="ECO:0000256" key="1">
    <source>
        <dbReference type="ARBA" id="ARBA00004141"/>
    </source>
</evidence>
<dbReference type="GO" id="GO:0015293">
    <property type="term" value="F:symporter activity"/>
    <property type="evidence" value="ECO:0007669"/>
    <property type="project" value="UniProtKB-UniRule"/>
</dbReference>
<dbReference type="GO" id="GO:0005886">
    <property type="term" value="C:plasma membrane"/>
    <property type="evidence" value="ECO:0007669"/>
    <property type="project" value="UniProtKB-SubCell"/>
</dbReference>
<evidence type="ECO:0000313" key="7">
    <source>
        <dbReference type="EMBL" id="OGC88799.1"/>
    </source>
</evidence>
<dbReference type="HAMAP" id="MF_00221">
    <property type="entry name" value="NRAMP"/>
    <property type="match status" value="1"/>
</dbReference>
<feature type="transmembrane region" description="Helical" evidence="6">
    <location>
        <begin position="43"/>
        <end position="66"/>
    </location>
</feature>
<dbReference type="InterPro" id="IPR001046">
    <property type="entry name" value="NRAMP_fam"/>
</dbReference>
<feature type="transmembrane region" description="Helical" evidence="6">
    <location>
        <begin position="193"/>
        <end position="212"/>
    </location>
</feature>
<feature type="transmembrane region" description="Helical" evidence="6">
    <location>
        <begin position="9"/>
        <end position="28"/>
    </location>
</feature>
<gene>
    <name evidence="6" type="primary">mntH</name>
    <name evidence="7" type="ORF">A2419_03405</name>
</gene>
<keyword evidence="6" id="KW-0769">Symport</keyword>
<keyword evidence="3 6" id="KW-0812">Transmembrane</keyword>
<dbReference type="NCBIfam" id="NF001923">
    <property type="entry name" value="PRK00701.1"/>
    <property type="match status" value="1"/>
</dbReference>
<evidence type="ECO:0000256" key="2">
    <source>
        <dbReference type="ARBA" id="ARBA00022448"/>
    </source>
</evidence>
<comment type="caution">
    <text evidence="7">The sequence shown here is derived from an EMBL/GenBank/DDBJ whole genome shotgun (WGS) entry which is preliminary data.</text>
</comment>
<dbReference type="PRINTS" id="PR00447">
    <property type="entry name" value="NATRESASSCMP"/>
</dbReference>
<keyword evidence="2 6" id="KW-0813">Transport</keyword>
<sequence>MKIPRGGHWFWKLLAFSGPGYMVAVGYMDPGNWATDLVGGSAFGYSLLSIILLSSLSAILLQYLAAKLGIVTGRDLAEMTKQSVSKPVALFLWVMAEIMIIACDLAEIIGTAVALLLLFHIPIVWGVCITALDVFLLLYLQKKGMRILESLVICLIAIIGVCLGIDVLMANPSLAGIFAGLVPTPAIFASTDMLYVAIGIIGATVMPHNLYLHSSLSQTRAYEETEVGKKEAIKYSGIDSGIALSFAFFINAAILILAAAAFHSNGLNDVADIDQAYLLLSPLLGAGFASILFGVALLAAGQNSTLTGTMAGQIIMEGFLNIRLAPWLRRIITRGLAIIPALLFVIYVGGDEVTKLLVFSQVVLSIQLPFAMIPLVYFTSNKKLMGVFTNSWPIKALAILIATVITGLNVWLVWQVFV</sequence>
<feature type="transmembrane region" description="Helical" evidence="6">
    <location>
        <begin position="115"/>
        <end position="140"/>
    </location>
</feature>
<keyword evidence="6" id="KW-0406">Ion transport</keyword>
<comment type="similarity">
    <text evidence="6">Belongs to the NRAMP family.</text>
</comment>
<comment type="subcellular location">
    <subcellularLocation>
        <location evidence="6">Cell membrane</location>
        <topology evidence="6">Multi-pass membrane protein</topology>
    </subcellularLocation>
    <subcellularLocation>
        <location evidence="1">Membrane</location>
        <topology evidence="1">Multi-pass membrane protein</topology>
    </subcellularLocation>
</comment>
<evidence type="ECO:0000256" key="6">
    <source>
        <dbReference type="HAMAP-Rule" id="MF_00221"/>
    </source>
</evidence>
<organism evidence="7 8">
    <name type="scientific">Candidatus Adlerbacteria bacterium RIFOXYC1_FULL_48_26</name>
    <dbReference type="NCBI Taxonomy" id="1797247"/>
    <lineage>
        <taxon>Bacteria</taxon>
        <taxon>Candidatus Adleribacteriota</taxon>
    </lineage>
</organism>
<reference evidence="7 8" key="1">
    <citation type="journal article" date="2016" name="Nat. Commun.">
        <title>Thousands of microbial genomes shed light on interconnected biogeochemical processes in an aquifer system.</title>
        <authorList>
            <person name="Anantharaman K."/>
            <person name="Brown C.T."/>
            <person name="Hug L.A."/>
            <person name="Sharon I."/>
            <person name="Castelle C.J."/>
            <person name="Probst A.J."/>
            <person name="Thomas B.C."/>
            <person name="Singh A."/>
            <person name="Wilkins M.J."/>
            <person name="Karaoz U."/>
            <person name="Brodie E.L."/>
            <person name="Williams K.H."/>
            <person name="Hubbard S.S."/>
            <person name="Banfield J.F."/>
        </authorList>
    </citation>
    <scope>NUCLEOTIDE SEQUENCE [LARGE SCALE GENOMIC DNA]</scope>
</reference>
<evidence type="ECO:0000313" key="8">
    <source>
        <dbReference type="Proteomes" id="UP000176568"/>
    </source>
</evidence>
<dbReference type="PANTHER" id="PTHR11706:SF33">
    <property type="entry name" value="NATURAL RESISTANCE-ASSOCIATED MACROPHAGE PROTEIN 2"/>
    <property type="match status" value="1"/>
</dbReference>
<dbReference type="GO" id="GO:0046872">
    <property type="term" value="F:metal ion binding"/>
    <property type="evidence" value="ECO:0007669"/>
    <property type="project" value="UniProtKB-UniRule"/>
</dbReference>
<keyword evidence="6" id="KW-1003">Cell membrane</keyword>
<dbReference type="GO" id="GO:0015086">
    <property type="term" value="F:cadmium ion transmembrane transporter activity"/>
    <property type="evidence" value="ECO:0007669"/>
    <property type="project" value="TreeGrafter"/>
</dbReference>
<dbReference type="AlphaFoldDB" id="A0A1F4Y4C6"/>
<protein>
    <recommendedName>
        <fullName evidence="6">Divalent metal cation transporter MntH</fullName>
    </recommendedName>
</protein>
<keyword evidence="5 6" id="KW-0472">Membrane</keyword>
<feature type="transmembrane region" description="Helical" evidence="6">
    <location>
        <begin position="356"/>
        <end position="380"/>
    </location>
</feature>
<accession>A0A1F4Y4C6</accession>
<dbReference type="GO" id="GO:0034755">
    <property type="term" value="P:iron ion transmembrane transport"/>
    <property type="evidence" value="ECO:0007669"/>
    <property type="project" value="TreeGrafter"/>
</dbReference>
<name>A0A1F4Y4C6_9BACT</name>
<feature type="transmembrane region" description="Helical" evidence="6">
    <location>
        <begin position="152"/>
        <end position="181"/>
    </location>
</feature>
<feature type="transmembrane region" description="Helical" evidence="6">
    <location>
        <begin position="276"/>
        <end position="300"/>
    </location>
</feature>
<evidence type="ECO:0000256" key="3">
    <source>
        <dbReference type="ARBA" id="ARBA00022692"/>
    </source>
</evidence>
<evidence type="ECO:0000256" key="5">
    <source>
        <dbReference type="ARBA" id="ARBA00023136"/>
    </source>
</evidence>
<dbReference type="EMBL" id="MEXB01000004">
    <property type="protein sequence ID" value="OGC88799.1"/>
    <property type="molecule type" value="Genomic_DNA"/>
</dbReference>